<organism evidence="1 2">
    <name type="scientific">Deinococcus knuensis</name>
    <dbReference type="NCBI Taxonomy" id="1837380"/>
    <lineage>
        <taxon>Bacteria</taxon>
        <taxon>Thermotogati</taxon>
        <taxon>Deinococcota</taxon>
        <taxon>Deinococci</taxon>
        <taxon>Deinococcales</taxon>
        <taxon>Deinococcaceae</taxon>
        <taxon>Deinococcus</taxon>
    </lineage>
</organism>
<proteinExistence type="predicted"/>
<evidence type="ECO:0000313" key="1">
    <source>
        <dbReference type="EMBL" id="GGS39948.1"/>
    </source>
</evidence>
<evidence type="ECO:0000313" key="2">
    <source>
        <dbReference type="Proteomes" id="UP000620633"/>
    </source>
</evidence>
<keyword evidence="2" id="KW-1185">Reference proteome</keyword>
<dbReference type="SUPFAM" id="SSF51905">
    <property type="entry name" value="FAD/NAD(P)-binding domain"/>
    <property type="match status" value="1"/>
</dbReference>
<dbReference type="EMBL" id="BMQO01000026">
    <property type="protein sequence ID" value="GGS39948.1"/>
    <property type="molecule type" value="Genomic_DNA"/>
</dbReference>
<dbReference type="Proteomes" id="UP000620633">
    <property type="component" value="Unassembled WGS sequence"/>
</dbReference>
<gene>
    <name evidence="1" type="ORF">GCM10008961_34160</name>
</gene>
<sequence>MAEPPLKAPAPGVAVKTDIVIIGAGRAGLPAAYHLRQRGLPPCRGFVLLDRSPGPGSAWQFRWPTLTLSTAKGRQVIRTPNWVTGKSRWVRTDASRSKTSVRAWSWQPGTLPDCQRNRRNPGQVPGVQAAFPAAVLM</sequence>
<protein>
    <submittedName>
        <fullName evidence="1">Uncharacterized protein</fullName>
    </submittedName>
</protein>
<comment type="caution">
    <text evidence="1">The sequence shown here is derived from an EMBL/GenBank/DDBJ whole genome shotgun (WGS) entry which is preliminary data.</text>
</comment>
<dbReference type="Gene3D" id="3.50.50.60">
    <property type="entry name" value="FAD/NAD(P)-binding domain"/>
    <property type="match status" value="1"/>
</dbReference>
<name>A0ABQ2SXK4_9DEIO</name>
<dbReference type="InterPro" id="IPR036188">
    <property type="entry name" value="FAD/NAD-bd_sf"/>
</dbReference>
<reference evidence="2" key="1">
    <citation type="journal article" date="2019" name="Int. J. Syst. Evol. Microbiol.">
        <title>The Global Catalogue of Microorganisms (GCM) 10K type strain sequencing project: providing services to taxonomists for standard genome sequencing and annotation.</title>
        <authorList>
            <consortium name="The Broad Institute Genomics Platform"/>
            <consortium name="The Broad Institute Genome Sequencing Center for Infectious Disease"/>
            <person name="Wu L."/>
            <person name="Ma J."/>
        </authorList>
    </citation>
    <scope>NUCLEOTIDE SEQUENCE [LARGE SCALE GENOMIC DNA]</scope>
    <source>
        <strain evidence="2">JCM 31406</strain>
    </source>
</reference>
<accession>A0ABQ2SXK4</accession>